<dbReference type="InterPro" id="IPR038005">
    <property type="entry name" value="RX-like_CC"/>
</dbReference>
<dbReference type="CDD" id="cd14798">
    <property type="entry name" value="RX-CC_like"/>
    <property type="match status" value="1"/>
</dbReference>
<dbReference type="Pfam" id="PF18052">
    <property type="entry name" value="Rx_N"/>
    <property type="match status" value="1"/>
</dbReference>
<dbReference type="Gene3D" id="3.80.10.10">
    <property type="entry name" value="Ribonuclease Inhibitor"/>
    <property type="match status" value="1"/>
</dbReference>
<dbReference type="InterPro" id="IPR058922">
    <property type="entry name" value="WHD_DRP"/>
</dbReference>
<dbReference type="InterPro" id="IPR002182">
    <property type="entry name" value="NB-ARC"/>
</dbReference>
<evidence type="ECO:0000259" key="7">
    <source>
        <dbReference type="Pfam" id="PF23598"/>
    </source>
</evidence>
<dbReference type="PANTHER" id="PTHR23155">
    <property type="entry name" value="DISEASE RESISTANCE PROTEIN RP"/>
    <property type="match status" value="1"/>
</dbReference>
<organism evidence="8 9">
    <name type="scientific">Linum trigynum</name>
    <dbReference type="NCBI Taxonomy" id="586398"/>
    <lineage>
        <taxon>Eukaryota</taxon>
        <taxon>Viridiplantae</taxon>
        <taxon>Streptophyta</taxon>
        <taxon>Embryophyta</taxon>
        <taxon>Tracheophyta</taxon>
        <taxon>Spermatophyta</taxon>
        <taxon>Magnoliopsida</taxon>
        <taxon>eudicotyledons</taxon>
        <taxon>Gunneridae</taxon>
        <taxon>Pentapetalae</taxon>
        <taxon>rosids</taxon>
        <taxon>fabids</taxon>
        <taxon>Malpighiales</taxon>
        <taxon>Linaceae</taxon>
        <taxon>Linum</taxon>
    </lineage>
</organism>
<dbReference type="Pfam" id="PF23559">
    <property type="entry name" value="WHD_DRP"/>
    <property type="match status" value="1"/>
</dbReference>
<dbReference type="Pfam" id="PF00931">
    <property type="entry name" value="NB-ARC"/>
    <property type="match status" value="1"/>
</dbReference>
<dbReference type="Gene3D" id="1.10.8.430">
    <property type="entry name" value="Helical domain of apoptotic protease-activating factors"/>
    <property type="match status" value="1"/>
</dbReference>
<dbReference type="GO" id="GO:0043531">
    <property type="term" value="F:ADP binding"/>
    <property type="evidence" value="ECO:0007669"/>
    <property type="project" value="InterPro"/>
</dbReference>
<evidence type="ECO:0000256" key="3">
    <source>
        <dbReference type="ARBA" id="ARBA00022821"/>
    </source>
</evidence>
<reference evidence="8 9" key="1">
    <citation type="submission" date="2024-04" db="EMBL/GenBank/DDBJ databases">
        <authorList>
            <person name="Fracassetti M."/>
        </authorList>
    </citation>
    <scope>NUCLEOTIDE SEQUENCE [LARGE SCALE GENOMIC DNA]</scope>
</reference>
<dbReference type="PRINTS" id="PR00364">
    <property type="entry name" value="DISEASERSIST"/>
</dbReference>
<sequence length="952" mass="108195">MAGIPIDYLTQKMEAFLVKEATLYGEARDQVEEMKQELMSMRSFLEDADDPKAGTNSKSKQTQIAQVRDLVYDVEDIIDRFMYLGNKWRGERTFVWYVKRTLGFPKYFWERRQIATGLQKLNVMIKAIPERYQRYPADGQESAPRANNGGGGAGAGAVFNSESALFLNEGDLVGIEEPKEVIMGFLTNGDLQRATVAVVGMGGSGKSTLVANLFNSPVVKQKFDCCAWVTVSQTFNIEELFRSLIKEINKSETGEKILISDLNGMSYRELLEKLVAYLEQKSYLVVLDDVWTTDVWNQIKVSLPNGQKGSRVILTTRMDDIALHFSSEVGSHVYRVKPLDEEKAWELFCRRAFSSRSSKKCPPELQTIAMEFVEKCEGLPLAIASVGGLLATKSLSLGAWTTVLKNLQWELTNNQMLQPIKSILLLSYNDLPYRLKYCFLYFGLFPEDYKIWCDRLIRLWIAEGFVEVEENEVSPEEVAMGYIVELIGRNMLQAVSWDMYGDHGKCKMHDLYREIALTISRNEKFCSVYDGGSIQTQFREDTVSTHRRLSIQKAGNEQEVINLVGGMTRLRSLFLFTKDIPFSLKKLPWRSFRLVRVVDMEKAPLENLSEDIAVLLNLRYLDLSGTKVKKLPKTIGKLLSLQTLDISNTDIESLPNEIVKLDYLRHLFSGNLNFGRLLEYSKLKGVKVPSDADISSMKQLQTLRVVEASAEMMKQLKKMTQLVQLGITNLEGQAQMEDLCLSLQNMLLLQWLVVMASKEEEILQMDSLNESASSSSSSSLQLLEYLILCGKLTNFPVWIRSLRSLTTIRLIWSRLPVEEDPVVHLQEMHTLRNVWFNNAYQGTELRFMTGFTNLKALALANLPKLERLTIGAAGVMPSIRIILIRDCLNLKIISEGIKHLAELEELRLEDVCAELVERIRGPECVNFRHIPIVSCKYYSSSSGSYITERLVL</sequence>
<evidence type="ECO:0000259" key="6">
    <source>
        <dbReference type="Pfam" id="PF23559"/>
    </source>
</evidence>
<dbReference type="Gene3D" id="1.20.5.4130">
    <property type="match status" value="1"/>
</dbReference>
<feature type="domain" description="Disease resistance protein winged helix" evidence="6">
    <location>
        <begin position="444"/>
        <end position="516"/>
    </location>
</feature>
<dbReference type="Proteomes" id="UP001497516">
    <property type="component" value="Chromosome 10"/>
</dbReference>
<evidence type="ECO:0000259" key="5">
    <source>
        <dbReference type="Pfam" id="PF18052"/>
    </source>
</evidence>
<dbReference type="InterPro" id="IPR036388">
    <property type="entry name" value="WH-like_DNA-bd_sf"/>
</dbReference>
<dbReference type="InterPro" id="IPR032675">
    <property type="entry name" value="LRR_dom_sf"/>
</dbReference>
<proteinExistence type="predicted"/>
<dbReference type="FunFam" id="3.40.50.300:FF:001091">
    <property type="entry name" value="Probable disease resistance protein At1g61300"/>
    <property type="match status" value="1"/>
</dbReference>
<dbReference type="SUPFAM" id="SSF52058">
    <property type="entry name" value="L domain-like"/>
    <property type="match status" value="1"/>
</dbReference>
<feature type="domain" description="Disease resistance R13L4/SHOC-2-like LRR" evidence="7">
    <location>
        <begin position="570"/>
        <end position="909"/>
    </location>
</feature>
<keyword evidence="9" id="KW-1185">Reference proteome</keyword>
<keyword evidence="2" id="KW-0547">Nucleotide-binding</keyword>
<protein>
    <submittedName>
        <fullName evidence="8">Uncharacterized protein</fullName>
    </submittedName>
</protein>
<evidence type="ECO:0000313" key="9">
    <source>
        <dbReference type="Proteomes" id="UP001497516"/>
    </source>
</evidence>
<dbReference type="InterPro" id="IPR044974">
    <property type="entry name" value="Disease_R_plants"/>
</dbReference>
<name>A0AAV2D257_9ROSI</name>
<dbReference type="GO" id="GO:0098542">
    <property type="term" value="P:defense response to other organism"/>
    <property type="evidence" value="ECO:0007669"/>
    <property type="project" value="TreeGrafter"/>
</dbReference>
<dbReference type="Gene3D" id="1.10.10.10">
    <property type="entry name" value="Winged helix-like DNA-binding domain superfamily/Winged helix DNA-binding domain"/>
    <property type="match status" value="1"/>
</dbReference>
<dbReference type="FunFam" id="1.10.10.10:FF:000322">
    <property type="entry name" value="Probable disease resistance protein At1g63360"/>
    <property type="match status" value="1"/>
</dbReference>
<dbReference type="SUPFAM" id="SSF52540">
    <property type="entry name" value="P-loop containing nucleoside triphosphate hydrolases"/>
    <property type="match status" value="1"/>
</dbReference>
<dbReference type="InterPro" id="IPR042197">
    <property type="entry name" value="Apaf_helical"/>
</dbReference>
<dbReference type="Gene3D" id="3.40.50.300">
    <property type="entry name" value="P-loop containing nucleotide triphosphate hydrolases"/>
    <property type="match status" value="1"/>
</dbReference>
<dbReference type="Pfam" id="PF23598">
    <property type="entry name" value="LRR_14"/>
    <property type="match status" value="1"/>
</dbReference>
<evidence type="ECO:0000256" key="2">
    <source>
        <dbReference type="ARBA" id="ARBA00022741"/>
    </source>
</evidence>
<feature type="domain" description="Disease resistance N-terminal" evidence="5">
    <location>
        <begin position="8"/>
        <end position="91"/>
    </location>
</feature>
<accession>A0AAV2D257</accession>
<dbReference type="EMBL" id="OZ034814">
    <property type="protein sequence ID" value="CAL1363918.1"/>
    <property type="molecule type" value="Genomic_DNA"/>
</dbReference>
<dbReference type="InterPro" id="IPR027417">
    <property type="entry name" value="P-loop_NTPase"/>
</dbReference>
<dbReference type="InterPro" id="IPR041118">
    <property type="entry name" value="Rx_N"/>
</dbReference>
<dbReference type="InterPro" id="IPR055414">
    <property type="entry name" value="LRR_R13L4/SHOC2-like"/>
</dbReference>
<gene>
    <name evidence="8" type="ORF">LTRI10_LOCUS10139</name>
</gene>
<evidence type="ECO:0000256" key="1">
    <source>
        <dbReference type="ARBA" id="ARBA00022737"/>
    </source>
</evidence>
<keyword evidence="3" id="KW-0611">Plant defense</keyword>
<keyword evidence="1" id="KW-0677">Repeat</keyword>
<dbReference type="PANTHER" id="PTHR23155:SF1205">
    <property type="entry name" value="DISEASE RESISTANCE PROTEIN RPM1"/>
    <property type="match status" value="1"/>
</dbReference>
<evidence type="ECO:0000259" key="4">
    <source>
        <dbReference type="Pfam" id="PF00931"/>
    </source>
</evidence>
<feature type="domain" description="NB-ARC" evidence="4">
    <location>
        <begin position="176"/>
        <end position="356"/>
    </location>
</feature>
<dbReference type="AlphaFoldDB" id="A0AAV2D257"/>
<evidence type="ECO:0000313" key="8">
    <source>
        <dbReference type="EMBL" id="CAL1363918.1"/>
    </source>
</evidence>